<dbReference type="InterPro" id="IPR036291">
    <property type="entry name" value="NAD(P)-bd_dom_sf"/>
</dbReference>
<dbReference type="EMBL" id="JACOFT010000001">
    <property type="protein sequence ID" value="MBC3810588.1"/>
    <property type="molecule type" value="Genomic_DNA"/>
</dbReference>
<dbReference type="PANTHER" id="PTHR43000">
    <property type="entry name" value="DTDP-D-GLUCOSE 4,6-DEHYDRATASE-RELATED"/>
    <property type="match status" value="1"/>
</dbReference>
<keyword evidence="5" id="KW-1185">Reference proteome</keyword>
<evidence type="ECO:0000256" key="2">
    <source>
        <dbReference type="ARBA" id="ARBA00007637"/>
    </source>
</evidence>
<gene>
    <name evidence="4" type="ORF">H8K26_03970</name>
</gene>
<reference evidence="4 5" key="1">
    <citation type="submission" date="2020-08" db="EMBL/GenBank/DDBJ databases">
        <title>Novel species isolated from subtropical streams in China.</title>
        <authorList>
            <person name="Lu H."/>
        </authorList>
    </citation>
    <scope>NUCLEOTIDE SEQUENCE [LARGE SCALE GENOMIC DNA]</scope>
    <source>
        <strain evidence="4 5">CCTCC AB 2015119</strain>
    </source>
</reference>
<feature type="domain" description="NAD-dependent epimerase/dehydratase" evidence="3">
    <location>
        <begin position="5"/>
        <end position="229"/>
    </location>
</feature>
<dbReference type="Gene3D" id="3.40.50.720">
    <property type="entry name" value="NAD(P)-binding Rossmann-like Domain"/>
    <property type="match status" value="1"/>
</dbReference>
<dbReference type="SUPFAM" id="SSF51735">
    <property type="entry name" value="NAD(P)-binding Rossmann-fold domains"/>
    <property type="match status" value="1"/>
</dbReference>
<organism evidence="4 5">
    <name type="scientific">Undibacterium aquatile</name>
    <dbReference type="NCBI Taxonomy" id="1537398"/>
    <lineage>
        <taxon>Bacteria</taxon>
        <taxon>Pseudomonadati</taxon>
        <taxon>Pseudomonadota</taxon>
        <taxon>Betaproteobacteria</taxon>
        <taxon>Burkholderiales</taxon>
        <taxon>Oxalobacteraceae</taxon>
        <taxon>Undibacterium</taxon>
    </lineage>
</organism>
<evidence type="ECO:0000256" key="1">
    <source>
        <dbReference type="ARBA" id="ARBA00005125"/>
    </source>
</evidence>
<protein>
    <submittedName>
        <fullName evidence="4">SDR family oxidoreductase</fullName>
    </submittedName>
</protein>
<sequence>MVQRIFITGASGFVGQAVARYFLAQHQQLVCPSRQPLSFQSLLMANPLIPELSPDLDWSAHLHEIDAVIHCAARVHVMQESAADPLALFRRVNVDATLALARQAAAAGVRQFIFISSVKVNGELTQPGKPFSEKDVSLAEDPYGISKCEAEIALLQLGEQTGMAVTIIRPPLIYGPGVKANFLSMLRWVKKGIPLPLASTRNKRSFVYLGNLISLIDTCLHHPHAGQEIFLVSDGQDLSTAELLQACAKALQVPSRLLPCPPSLLTLAATLAGKKSVADRLCLSLQVDITKARTLLGWTPPYTVEQGLAATVTQLP</sequence>
<dbReference type="InterPro" id="IPR001509">
    <property type="entry name" value="Epimerase_deHydtase"/>
</dbReference>
<dbReference type="CDD" id="cd05232">
    <property type="entry name" value="UDP_G4E_4_SDR_e"/>
    <property type="match status" value="1"/>
</dbReference>
<dbReference type="Proteomes" id="UP000637632">
    <property type="component" value="Unassembled WGS sequence"/>
</dbReference>
<accession>A0ABR6XCE0</accession>
<evidence type="ECO:0000313" key="5">
    <source>
        <dbReference type="Proteomes" id="UP000637632"/>
    </source>
</evidence>
<dbReference type="Pfam" id="PF01370">
    <property type="entry name" value="Epimerase"/>
    <property type="match status" value="1"/>
</dbReference>
<comment type="pathway">
    <text evidence="1">Bacterial outer membrane biogenesis; LPS O-antigen biosynthesis.</text>
</comment>
<name>A0ABR6XCE0_9BURK</name>
<evidence type="ECO:0000313" key="4">
    <source>
        <dbReference type="EMBL" id="MBC3810588.1"/>
    </source>
</evidence>
<comment type="caution">
    <text evidence="4">The sequence shown here is derived from an EMBL/GenBank/DDBJ whole genome shotgun (WGS) entry which is preliminary data.</text>
</comment>
<evidence type="ECO:0000259" key="3">
    <source>
        <dbReference type="Pfam" id="PF01370"/>
    </source>
</evidence>
<comment type="similarity">
    <text evidence="2">Belongs to the NAD(P)-dependent epimerase/dehydratase family.</text>
</comment>
<proteinExistence type="inferred from homology"/>